<dbReference type="GO" id="GO:0022627">
    <property type="term" value="C:cytosolic small ribosomal subunit"/>
    <property type="evidence" value="ECO:0007669"/>
    <property type="project" value="UniProtKB-ARBA"/>
</dbReference>
<feature type="domain" description="Small ribosomal subunit protein uS17 N-terminal" evidence="6">
    <location>
        <begin position="525"/>
        <end position="588"/>
    </location>
</feature>
<keyword evidence="2 4" id="KW-0689">Ribosomal protein</keyword>
<dbReference type="EMBL" id="JAAAIP010000063">
    <property type="protein sequence ID" value="KAG0327164.1"/>
    <property type="molecule type" value="Genomic_DNA"/>
</dbReference>
<dbReference type="SUPFAM" id="SSF50249">
    <property type="entry name" value="Nucleic acid-binding proteins"/>
    <property type="match status" value="1"/>
</dbReference>
<dbReference type="PANTHER" id="PTHR10744">
    <property type="entry name" value="40S RIBOSOMAL PROTEIN S11 FAMILY MEMBER"/>
    <property type="match status" value="1"/>
</dbReference>
<reference evidence="7" key="1">
    <citation type="journal article" date="2020" name="Fungal Divers.">
        <title>Resolving the Mortierellaceae phylogeny through synthesis of multi-gene phylogenetics and phylogenomics.</title>
        <authorList>
            <person name="Vandepol N."/>
            <person name="Liber J."/>
            <person name="Desiro A."/>
            <person name="Na H."/>
            <person name="Kennedy M."/>
            <person name="Barry K."/>
            <person name="Grigoriev I.V."/>
            <person name="Miller A.N."/>
            <person name="O'Donnell K."/>
            <person name="Stajich J.E."/>
            <person name="Bonito G."/>
        </authorList>
    </citation>
    <scope>NUCLEOTIDE SEQUENCE</scope>
    <source>
        <strain evidence="7">REB-010B</strain>
    </source>
</reference>
<dbReference type="AlphaFoldDB" id="A0A9P6UZ26"/>
<dbReference type="InterPro" id="IPR028333">
    <property type="entry name" value="Ribosomal_uS17_arc/euk"/>
</dbReference>
<dbReference type="Pfam" id="PF16205">
    <property type="entry name" value="Ribosomal_S17_N"/>
    <property type="match status" value="1"/>
</dbReference>
<dbReference type="PROSITE" id="PS00056">
    <property type="entry name" value="RIBOSOMAL_S17"/>
    <property type="match status" value="1"/>
</dbReference>
<proteinExistence type="inferred from homology"/>
<feature type="compositionally biased region" description="Low complexity" evidence="5">
    <location>
        <begin position="129"/>
        <end position="142"/>
    </location>
</feature>
<dbReference type="InterPro" id="IPR019979">
    <property type="entry name" value="Ribosomal_uS17_CS"/>
</dbReference>
<feature type="region of interest" description="Disordered" evidence="5">
    <location>
        <begin position="76"/>
        <end position="147"/>
    </location>
</feature>
<dbReference type="CDD" id="cd00364">
    <property type="entry name" value="Ribosomal_uS17"/>
    <property type="match status" value="1"/>
</dbReference>
<gene>
    <name evidence="7" type="ORF">BGZ99_008254</name>
</gene>
<dbReference type="NCBIfam" id="TIGR03630">
    <property type="entry name" value="uS17_arch"/>
    <property type="match status" value="1"/>
</dbReference>
<accession>A0A9P6UZ26</accession>
<dbReference type="InterPro" id="IPR032440">
    <property type="entry name" value="Ribosomal_uS17_N"/>
</dbReference>
<dbReference type="GO" id="GO:0003735">
    <property type="term" value="F:structural constituent of ribosome"/>
    <property type="evidence" value="ECO:0007669"/>
    <property type="project" value="InterPro"/>
</dbReference>
<keyword evidence="8" id="KW-1185">Reference proteome</keyword>
<evidence type="ECO:0000259" key="6">
    <source>
        <dbReference type="Pfam" id="PF16205"/>
    </source>
</evidence>
<evidence type="ECO:0000256" key="1">
    <source>
        <dbReference type="ARBA" id="ARBA00010254"/>
    </source>
</evidence>
<evidence type="ECO:0000256" key="5">
    <source>
        <dbReference type="SAM" id="MobiDB-lite"/>
    </source>
</evidence>
<dbReference type="PRINTS" id="PR00973">
    <property type="entry name" value="RIBOSOMALS17"/>
</dbReference>
<comment type="caution">
    <text evidence="7">The sequence shown here is derived from an EMBL/GenBank/DDBJ whole genome shotgun (WGS) entry which is preliminary data.</text>
</comment>
<organism evidence="7 8">
    <name type="scientific">Dissophora globulifera</name>
    <dbReference type="NCBI Taxonomy" id="979702"/>
    <lineage>
        <taxon>Eukaryota</taxon>
        <taxon>Fungi</taxon>
        <taxon>Fungi incertae sedis</taxon>
        <taxon>Mucoromycota</taxon>
        <taxon>Mortierellomycotina</taxon>
        <taxon>Mortierellomycetes</taxon>
        <taxon>Mortierellales</taxon>
        <taxon>Mortierellaceae</taxon>
        <taxon>Dissophora</taxon>
    </lineage>
</organism>
<evidence type="ECO:0000256" key="2">
    <source>
        <dbReference type="ARBA" id="ARBA00022980"/>
    </source>
</evidence>
<dbReference type="Proteomes" id="UP000738325">
    <property type="component" value="Unassembled WGS sequence"/>
</dbReference>
<sequence>MGNAVSRDHAKLPFGYTHARKDHAYNTSSVSRKRLASRLLRTSDTTSITPFPIQDTAASSSVSSIPDLTTTYTLPSQNSSHLQHHQSLFSSSHNHSTINNSSLPLLPPVQTLSSASSSASSSVPIANIHGQSSSHSSSGNSHPNTDAAATAALESGTGTGSTSPVPESDAVETNVVHSAAISPLTSPTQSFSDNTPTLTATTSATSLAWTLPATTTTTATSTSTNRYEQEAYSSIDQKQRLEGVHSMRTQEEQDSDMDIISALGIADHHRSLPHRSRAPSLSSSSYDFFGNASVKVNVPLSPPARSSSLRQPYAQQQQHQQMLTTQDSMALLVSNSRVLQQQQQRQGADYETRMGSTDASAAHPHLRSDFRGHPSFSKRALTYELKGGAMSERELQQLQEEEEEEVDGDDEILAEGGAGAGGWENGGRLWLERTAKARGDEADSLLDEDVEQLSPIPFSELPSLTNIGLCSHGIVKLSSNIRLLASATCVQILSEHFNGKDDHIVPTIESLDADHLHHASAEDIEKAFQKQQGIFQNAKVGAKKSVKNNRWYKEVGLGFKTPKEAIEGHYIDKKCPFTGDVSIRGRILTGEIMSTKMKRTIIIRREYLHFISKYNRYEKRHKNLAAHMSPCFIGVQAGDSVTVGQCRPLSKTVRFNVLKVQKKVVKGAKNFAKF</sequence>
<comment type="similarity">
    <text evidence="1 4">Belongs to the universal ribosomal protein uS17 family.</text>
</comment>
<dbReference type="Gene3D" id="2.40.50.1000">
    <property type="match status" value="1"/>
</dbReference>
<dbReference type="GO" id="GO:0006412">
    <property type="term" value="P:translation"/>
    <property type="evidence" value="ECO:0007669"/>
    <property type="project" value="InterPro"/>
</dbReference>
<evidence type="ECO:0000256" key="3">
    <source>
        <dbReference type="ARBA" id="ARBA00023274"/>
    </source>
</evidence>
<evidence type="ECO:0000313" key="7">
    <source>
        <dbReference type="EMBL" id="KAG0327164.1"/>
    </source>
</evidence>
<dbReference type="InterPro" id="IPR012340">
    <property type="entry name" value="NA-bd_OB-fold"/>
</dbReference>
<dbReference type="PANTHER" id="PTHR10744:SF9">
    <property type="entry name" value="40S RIBOSOMAL PROTEIN S11-RELATED"/>
    <property type="match status" value="1"/>
</dbReference>
<dbReference type="FunFam" id="2.40.50.1000:FF:000001">
    <property type="entry name" value="40S ribosomal protein S11"/>
    <property type="match status" value="1"/>
</dbReference>
<protein>
    <recommendedName>
        <fullName evidence="6">Small ribosomal subunit protein uS17 N-terminal domain-containing protein</fullName>
    </recommendedName>
</protein>
<evidence type="ECO:0000256" key="4">
    <source>
        <dbReference type="RuleBase" id="RU003872"/>
    </source>
</evidence>
<evidence type="ECO:0000313" key="8">
    <source>
        <dbReference type="Proteomes" id="UP000738325"/>
    </source>
</evidence>
<feature type="compositionally biased region" description="Low complexity" evidence="5">
    <location>
        <begin position="113"/>
        <end position="122"/>
    </location>
</feature>
<keyword evidence="3 4" id="KW-0687">Ribonucleoprotein</keyword>
<dbReference type="InterPro" id="IPR000266">
    <property type="entry name" value="Ribosomal_uS17"/>
</dbReference>
<feature type="compositionally biased region" description="Low complexity" evidence="5">
    <location>
        <begin position="76"/>
        <end position="102"/>
    </location>
</feature>
<dbReference type="OrthoDB" id="10254436at2759"/>
<dbReference type="Pfam" id="PF00366">
    <property type="entry name" value="Ribosomal_S17"/>
    <property type="match status" value="1"/>
</dbReference>
<name>A0A9P6UZ26_9FUNG</name>